<feature type="domain" description="Cytidylate kinase" evidence="9">
    <location>
        <begin position="5"/>
        <end position="212"/>
    </location>
</feature>
<evidence type="ECO:0000256" key="3">
    <source>
        <dbReference type="ARBA" id="ARBA00022741"/>
    </source>
</evidence>
<dbReference type="RefSeq" id="WP_209772131.1">
    <property type="nucleotide sequence ID" value="NZ_JAGGLO010000001.1"/>
</dbReference>
<sequence>MTYIIAVDGPSGSGKSTISQIIAEKLKIEYLNTGLMYRAVTKYFLDKDLDEETDDKILKGILEEISIDFKDNKLLLNGIDVTDKLRNDEVTANVSWVSARSYVREKMVDLQRKIAENTSFILDGRDIGSVVFPDAKYKFYLTASALTRARRRFDQGESDMTVEEIEKAIIKRDNYDSNRKVSPLKIAEGAVVIDSSDLNINQTVDKILSYMEKNDVL</sequence>
<dbReference type="Pfam" id="PF02224">
    <property type="entry name" value="Cytidylate_kin"/>
    <property type="match status" value="1"/>
</dbReference>
<comment type="catalytic activity">
    <reaction evidence="7 8">
        <text>CMP + ATP = CDP + ADP</text>
        <dbReference type="Rhea" id="RHEA:11600"/>
        <dbReference type="ChEBI" id="CHEBI:30616"/>
        <dbReference type="ChEBI" id="CHEBI:58069"/>
        <dbReference type="ChEBI" id="CHEBI:60377"/>
        <dbReference type="ChEBI" id="CHEBI:456216"/>
        <dbReference type="EC" id="2.7.4.25"/>
    </reaction>
</comment>
<proteinExistence type="inferred from homology"/>
<accession>A0ABS7YWG1</accession>
<dbReference type="NCBIfam" id="TIGR00017">
    <property type="entry name" value="cmk"/>
    <property type="match status" value="1"/>
</dbReference>
<keyword evidence="5 8" id="KW-0067">ATP-binding</keyword>
<organism evidence="10 11">
    <name type="scientific">Anaerococcus degeneri</name>
    <dbReference type="NCBI Taxonomy" id="361500"/>
    <lineage>
        <taxon>Bacteria</taxon>
        <taxon>Bacillati</taxon>
        <taxon>Bacillota</taxon>
        <taxon>Tissierellia</taxon>
        <taxon>Tissierellales</taxon>
        <taxon>Peptoniphilaceae</taxon>
        <taxon>Anaerococcus</taxon>
    </lineage>
</organism>
<dbReference type="GO" id="GO:0016301">
    <property type="term" value="F:kinase activity"/>
    <property type="evidence" value="ECO:0007669"/>
    <property type="project" value="UniProtKB-KW"/>
</dbReference>
<evidence type="ECO:0000256" key="5">
    <source>
        <dbReference type="ARBA" id="ARBA00022840"/>
    </source>
</evidence>
<protein>
    <recommendedName>
        <fullName evidence="8">Cytidylate kinase</fullName>
        <shortName evidence="8">CK</shortName>
        <ecNumber evidence="8">2.7.4.25</ecNumber>
    </recommendedName>
    <alternativeName>
        <fullName evidence="8">Cytidine monophosphate kinase</fullName>
        <shortName evidence="8">CMP kinase</shortName>
    </alternativeName>
</protein>
<dbReference type="EMBL" id="JAIWIY010000001">
    <property type="protein sequence ID" value="MCA2095369.1"/>
    <property type="molecule type" value="Genomic_DNA"/>
</dbReference>
<evidence type="ECO:0000256" key="1">
    <source>
        <dbReference type="ARBA" id="ARBA00009427"/>
    </source>
</evidence>
<dbReference type="HAMAP" id="MF_00238">
    <property type="entry name" value="Cytidyl_kinase_type1"/>
    <property type="match status" value="1"/>
</dbReference>
<evidence type="ECO:0000313" key="10">
    <source>
        <dbReference type="EMBL" id="MCA2095369.1"/>
    </source>
</evidence>
<comment type="catalytic activity">
    <reaction evidence="6 8">
        <text>dCMP + ATP = dCDP + ADP</text>
        <dbReference type="Rhea" id="RHEA:25094"/>
        <dbReference type="ChEBI" id="CHEBI:30616"/>
        <dbReference type="ChEBI" id="CHEBI:57566"/>
        <dbReference type="ChEBI" id="CHEBI:58593"/>
        <dbReference type="ChEBI" id="CHEBI:456216"/>
        <dbReference type="EC" id="2.7.4.25"/>
    </reaction>
</comment>
<reference evidence="11" key="1">
    <citation type="submission" date="2023-07" db="EMBL/GenBank/DDBJ databases">
        <title>FDA dAtabase for Regulatory Grade micrObial Sequences (FDA-ARGOS): Supporting development and validation of Infectious Disease Dx tests.</title>
        <authorList>
            <person name="Sproer C."/>
            <person name="Gronow S."/>
            <person name="Severitt S."/>
            <person name="Schroder I."/>
            <person name="Tallon L."/>
            <person name="Sadzewicz L."/>
            <person name="Zhao X."/>
            <person name="Boylan J."/>
            <person name="Ott S."/>
            <person name="Bowen H."/>
            <person name="Vavikolanu K."/>
            <person name="Hazen T."/>
            <person name="Aluvathingal J."/>
            <person name="Nadendla S."/>
            <person name="Lowell S."/>
            <person name="Myers T."/>
            <person name="Yan Y."/>
        </authorList>
    </citation>
    <scope>NUCLEOTIDE SEQUENCE [LARGE SCALE GENOMIC DNA]</scope>
    <source>
        <strain evidence="11">FDAARGOS_1538</strain>
    </source>
</reference>
<evidence type="ECO:0000256" key="6">
    <source>
        <dbReference type="ARBA" id="ARBA00047615"/>
    </source>
</evidence>
<comment type="caution">
    <text evidence="10">The sequence shown here is derived from an EMBL/GenBank/DDBJ whole genome shotgun (WGS) entry which is preliminary data.</text>
</comment>
<dbReference type="SUPFAM" id="SSF52540">
    <property type="entry name" value="P-loop containing nucleoside triphosphate hydrolases"/>
    <property type="match status" value="1"/>
</dbReference>
<dbReference type="PANTHER" id="PTHR21299">
    <property type="entry name" value="CYTIDYLATE KINASE/PANTOATE-BETA-ALANINE LIGASE"/>
    <property type="match status" value="1"/>
</dbReference>
<evidence type="ECO:0000256" key="8">
    <source>
        <dbReference type="HAMAP-Rule" id="MF_00238"/>
    </source>
</evidence>
<keyword evidence="3 8" id="KW-0547">Nucleotide-binding</keyword>
<dbReference type="EC" id="2.7.4.25" evidence="8"/>
<evidence type="ECO:0000259" key="9">
    <source>
        <dbReference type="Pfam" id="PF02224"/>
    </source>
</evidence>
<name>A0ABS7YWG1_9FIRM</name>
<dbReference type="InterPro" id="IPR027417">
    <property type="entry name" value="P-loop_NTPase"/>
</dbReference>
<keyword evidence="4 8" id="KW-0418">Kinase</keyword>
<dbReference type="Proteomes" id="UP001198374">
    <property type="component" value="Unassembled WGS sequence"/>
</dbReference>
<gene>
    <name evidence="8 10" type="primary">cmk</name>
    <name evidence="10" type="ORF">LDJ82_00285</name>
</gene>
<comment type="similarity">
    <text evidence="1 8">Belongs to the cytidylate kinase family. Type 1 subfamily.</text>
</comment>
<feature type="binding site" evidence="8">
    <location>
        <begin position="9"/>
        <end position="17"/>
    </location>
    <ligand>
        <name>ATP</name>
        <dbReference type="ChEBI" id="CHEBI:30616"/>
    </ligand>
</feature>
<keyword evidence="8" id="KW-0963">Cytoplasm</keyword>
<evidence type="ECO:0000256" key="2">
    <source>
        <dbReference type="ARBA" id="ARBA00022679"/>
    </source>
</evidence>
<evidence type="ECO:0000256" key="4">
    <source>
        <dbReference type="ARBA" id="ARBA00022777"/>
    </source>
</evidence>
<dbReference type="InterPro" id="IPR011994">
    <property type="entry name" value="Cytidylate_kinase_dom"/>
</dbReference>
<evidence type="ECO:0000313" key="11">
    <source>
        <dbReference type="Proteomes" id="UP001198374"/>
    </source>
</evidence>
<evidence type="ECO:0000256" key="7">
    <source>
        <dbReference type="ARBA" id="ARBA00048478"/>
    </source>
</evidence>
<keyword evidence="2 8" id="KW-0808">Transferase</keyword>
<keyword evidence="11" id="KW-1185">Reference proteome</keyword>
<dbReference type="InterPro" id="IPR003136">
    <property type="entry name" value="Cytidylate_kin"/>
</dbReference>
<dbReference type="Gene3D" id="3.40.50.300">
    <property type="entry name" value="P-loop containing nucleotide triphosphate hydrolases"/>
    <property type="match status" value="1"/>
</dbReference>
<dbReference type="PANTHER" id="PTHR21299:SF2">
    <property type="entry name" value="CYTIDYLATE KINASE"/>
    <property type="match status" value="1"/>
</dbReference>
<comment type="subcellular location">
    <subcellularLocation>
        <location evidence="8">Cytoplasm</location>
    </subcellularLocation>
</comment>
<dbReference type="CDD" id="cd02020">
    <property type="entry name" value="CMPK"/>
    <property type="match status" value="1"/>
</dbReference>